<accession>E0NN75</accession>
<evidence type="ECO:0000256" key="5">
    <source>
        <dbReference type="PIRSR" id="PIRSR006230-1"/>
    </source>
</evidence>
<evidence type="ECO:0000256" key="3">
    <source>
        <dbReference type="ARBA" id="ARBA00023134"/>
    </source>
</evidence>
<name>E0NN75_9FIRM</name>
<gene>
    <name evidence="8" type="primary">ylqF</name>
    <name evidence="8" type="ORF">HMPREF9225_1614</name>
</gene>
<proteinExistence type="inferred from homology"/>
<feature type="domain" description="CobW/HypB/UreG nucleotide-binding" evidence="7">
    <location>
        <begin position="23"/>
        <end position="85"/>
    </location>
</feature>
<feature type="binding site" evidence="5">
    <location>
        <begin position="61"/>
        <end position="64"/>
    </location>
    <ligand>
        <name>GTP</name>
        <dbReference type="ChEBI" id="CHEBI:37565"/>
    </ligand>
</feature>
<dbReference type="InterPro" id="IPR027417">
    <property type="entry name" value="P-loop_NTPase"/>
</dbReference>
<dbReference type="PANTHER" id="PTHR45782">
    <property type="entry name" value="MITOCHONDRIAL RIBOSOME-ASSOCIATED GTPASE 1"/>
    <property type="match status" value="1"/>
</dbReference>
<dbReference type="STRING" id="862517.HMPREF9225_1614"/>
<keyword evidence="9" id="KW-1185">Reference proteome</keyword>
<feature type="binding site" evidence="5">
    <location>
        <begin position="132"/>
        <end position="137"/>
    </location>
    <ligand>
        <name>GTP</name>
        <dbReference type="ChEBI" id="CHEBI:37565"/>
    </ligand>
</feature>
<dbReference type="eggNOG" id="COG1161">
    <property type="taxonomic scope" value="Bacteria"/>
</dbReference>
<dbReference type="GO" id="GO:0005737">
    <property type="term" value="C:cytoplasm"/>
    <property type="evidence" value="ECO:0007669"/>
    <property type="project" value="UniProtKB-SubCell"/>
</dbReference>
<dbReference type="InterPro" id="IPR003495">
    <property type="entry name" value="CobW/HypB/UreG_nucleotide-bd"/>
</dbReference>
<keyword evidence="3 4" id="KW-0342">GTP-binding</keyword>
<dbReference type="Gene3D" id="1.10.1580.10">
    <property type="match status" value="1"/>
</dbReference>
<evidence type="ECO:0000256" key="1">
    <source>
        <dbReference type="ARBA" id="ARBA00014898"/>
    </source>
</evidence>
<dbReference type="GO" id="GO:0003924">
    <property type="term" value="F:GTPase activity"/>
    <property type="evidence" value="ECO:0007669"/>
    <property type="project" value="TreeGrafter"/>
</dbReference>
<dbReference type="PANTHER" id="PTHR45782:SF4">
    <property type="entry name" value="MITOCHONDRIAL RIBOSOME-ASSOCIATED GTPASE 1"/>
    <property type="match status" value="1"/>
</dbReference>
<dbReference type="InterPro" id="IPR023179">
    <property type="entry name" value="GTP-bd_ortho_bundle_sf"/>
</dbReference>
<dbReference type="Gene3D" id="3.40.50.300">
    <property type="entry name" value="P-loop containing nucleotide triphosphate hydrolases"/>
    <property type="match status" value="1"/>
</dbReference>
<sequence>MGFNMNINWFPGHMKKTIEEIENKQKLVDFVIEVVDARIPRSSRNPLFNEIIKKPRLIILNKEDLASPSENRAWVEAIDKTNDRAILYNSNSGNPNVIVKESKILMKDFIERQKEKGISTGALRAMIVGIPNSGKSTFINNVSKRRATKVGNRPGVTKTNQWIRINDDLHLLDTPGVLWHKLDKEAQLHLAWTGAIKDEIMDIETLAFEFIKYTLKLDKTILENRYKIEATDDPLEVMESIARKRGAILRGAEVDYNKVSSIILDEFRKGILGRITLEKND</sequence>
<feature type="binding site" evidence="5">
    <location>
        <position position="176"/>
    </location>
    <ligand>
        <name>GTP</name>
        <dbReference type="ChEBI" id="CHEBI:37565"/>
    </ligand>
</feature>
<evidence type="ECO:0000256" key="4">
    <source>
        <dbReference type="PIRNR" id="PIRNR006230"/>
    </source>
</evidence>
<dbReference type="Pfam" id="PF02492">
    <property type="entry name" value="cobW"/>
    <property type="match status" value="1"/>
</dbReference>
<comment type="similarity">
    <text evidence="4">Belongs to the TRAFAC class YlqF/YawG GTPase family. MTG1 subfamily.</text>
</comment>
<keyword evidence="4" id="KW-0963">Cytoplasm</keyword>
<dbReference type="Proteomes" id="UP000003280">
    <property type="component" value="Unassembled WGS sequence"/>
</dbReference>
<evidence type="ECO:0000259" key="7">
    <source>
        <dbReference type="Pfam" id="PF02492"/>
    </source>
</evidence>
<dbReference type="CDD" id="cd01856">
    <property type="entry name" value="YlqF"/>
    <property type="match status" value="1"/>
</dbReference>
<feature type="binding site" evidence="5">
    <location>
        <begin position="89"/>
        <end position="90"/>
    </location>
    <ligand>
        <name>GTP</name>
        <dbReference type="ChEBI" id="CHEBI:37565"/>
    </ligand>
</feature>
<comment type="function">
    <text evidence="4">Required for a late step of 50S ribosomal subunit assembly. Has GTPase activity.</text>
</comment>
<reference evidence="8 9" key="1">
    <citation type="submission" date="2010-07" db="EMBL/GenBank/DDBJ databases">
        <authorList>
            <person name="Muzny D."/>
            <person name="Qin X."/>
            <person name="Deng J."/>
            <person name="Jiang H."/>
            <person name="Liu Y."/>
            <person name="Qu J."/>
            <person name="Song X.-Z."/>
            <person name="Zhang L."/>
            <person name="Thornton R."/>
            <person name="Coyle M."/>
            <person name="Francisco L."/>
            <person name="Jackson L."/>
            <person name="Javaid M."/>
            <person name="Korchina V."/>
            <person name="Kovar C."/>
            <person name="Mata R."/>
            <person name="Mathew T."/>
            <person name="Ngo R."/>
            <person name="Nguyen L."/>
            <person name="Nguyen N."/>
            <person name="Okwuonu G."/>
            <person name="Ongeri F."/>
            <person name="Pham C."/>
            <person name="Simmons D."/>
            <person name="Wilczek-Boney K."/>
            <person name="Hale W."/>
            <person name="Jakkamsetti A."/>
            <person name="Pham P."/>
            <person name="Ruth R."/>
            <person name="San Lucas F."/>
            <person name="Warren J."/>
            <person name="Zhang J."/>
            <person name="Zhao Z."/>
            <person name="Zhou C."/>
            <person name="Zhu D."/>
            <person name="Lee S."/>
            <person name="Bess C."/>
            <person name="Blankenburg K."/>
            <person name="Forbes L."/>
            <person name="Fu Q."/>
            <person name="Gubbala S."/>
            <person name="Hirani K."/>
            <person name="Jayaseelan J.C."/>
            <person name="Lara F."/>
            <person name="Munidasa M."/>
            <person name="Palculict T."/>
            <person name="Patil S."/>
            <person name="Pu L.-L."/>
            <person name="Saada N."/>
            <person name="Tang L."/>
            <person name="Weissenberger G."/>
            <person name="Zhu Y."/>
            <person name="Hemphill L."/>
            <person name="Shang Y."/>
            <person name="Youmans B."/>
            <person name="Ayvaz T."/>
            <person name="Ross M."/>
            <person name="Santibanez J."/>
            <person name="Aqrawi P."/>
            <person name="Gross S."/>
            <person name="Joshi V."/>
            <person name="Fowler G."/>
            <person name="Nazareth L."/>
            <person name="Reid J."/>
            <person name="Worley K."/>
            <person name="Petrosino J."/>
            <person name="Highlander S."/>
            <person name="Gibbs R."/>
        </authorList>
    </citation>
    <scope>NUCLEOTIDE SEQUENCE [LARGE SCALE GENOMIC DNA]</scope>
    <source>
        <strain evidence="8 9">ATCC BAA-1640</strain>
    </source>
</reference>
<dbReference type="HOGENOM" id="CLU_011106_1_0_9"/>
<dbReference type="Pfam" id="PF01926">
    <property type="entry name" value="MMR_HSR1"/>
    <property type="match status" value="1"/>
</dbReference>
<dbReference type="PIRSF" id="PIRSF006230">
    <property type="entry name" value="MG442"/>
    <property type="match status" value="1"/>
</dbReference>
<dbReference type="InterPro" id="IPR019991">
    <property type="entry name" value="GTP-bd_ribosome_bgen"/>
</dbReference>
<dbReference type="GO" id="GO:0006412">
    <property type="term" value="P:translation"/>
    <property type="evidence" value="ECO:0007669"/>
    <property type="project" value="TreeGrafter"/>
</dbReference>
<evidence type="ECO:0000259" key="6">
    <source>
        <dbReference type="Pfam" id="PF01926"/>
    </source>
</evidence>
<dbReference type="SUPFAM" id="SSF52540">
    <property type="entry name" value="P-loop containing nucleoside triphosphate hydrolases"/>
    <property type="match status" value="1"/>
</dbReference>
<protein>
    <recommendedName>
        <fullName evidence="1 4">Ribosome biogenesis GTPase A</fullName>
    </recommendedName>
</protein>
<evidence type="ECO:0000313" key="9">
    <source>
        <dbReference type="Proteomes" id="UP000003280"/>
    </source>
</evidence>
<dbReference type="GO" id="GO:0005525">
    <property type="term" value="F:GTP binding"/>
    <property type="evidence" value="ECO:0007669"/>
    <property type="project" value="UniProtKB-KW"/>
</dbReference>
<dbReference type="InterPro" id="IPR006073">
    <property type="entry name" value="GTP-bd"/>
</dbReference>
<evidence type="ECO:0000313" key="8">
    <source>
        <dbReference type="EMBL" id="EFM24748.1"/>
    </source>
</evidence>
<comment type="caution">
    <text evidence="8">The sequence shown here is derived from an EMBL/GenBank/DDBJ whole genome shotgun (WGS) entry which is preliminary data.</text>
</comment>
<comment type="subcellular location">
    <subcellularLocation>
        <location evidence="4">Cytoplasm</location>
    </subcellularLocation>
</comment>
<dbReference type="NCBIfam" id="TIGR03596">
    <property type="entry name" value="GTPase_YlqF"/>
    <property type="match status" value="1"/>
</dbReference>
<dbReference type="AlphaFoldDB" id="E0NN75"/>
<evidence type="ECO:0000256" key="2">
    <source>
        <dbReference type="ARBA" id="ARBA00022741"/>
    </source>
</evidence>
<dbReference type="InterPro" id="IPR016478">
    <property type="entry name" value="GTPase_MTG1"/>
</dbReference>
<dbReference type="EMBL" id="AEEH01000048">
    <property type="protein sequence ID" value="EFM24748.1"/>
    <property type="molecule type" value="Genomic_DNA"/>
</dbReference>
<keyword evidence="2 4" id="KW-0547">Nucleotide-binding</keyword>
<organism evidence="8 9">
    <name type="scientific">Peptoniphilus duerdenii ATCC BAA-1640</name>
    <dbReference type="NCBI Taxonomy" id="862517"/>
    <lineage>
        <taxon>Bacteria</taxon>
        <taxon>Bacillati</taxon>
        <taxon>Bacillota</taxon>
        <taxon>Tissierellia</taxon>
        <taxon>Tissierellales</taxon>
        <taxon>Peptoniphilaceae</taxon>
        <taxon>Peptoniphilus</taxon>
    </lineage>
</organism>
<feature type="domain" description="G" evidence="6">
    <location>
        <begin position="125"/>
        <end position="193"/>
    </location>
</feature>